<dbReference type="AlphaFoldDB" id="A0A6C1U2E4"/>
<proteinExistence type="predicted"/>
<protein>
    <submittedName>
        <fullName evidence="1">Nucleotidyl transferase AbiEii/AbiGii toxin family protein</fullName>
    </submittedName>
</protein>
<reference evidence="1 4" key="2">
    <citation type="submission" date="2020-07" db="EMBL/GenBank/DDBJ databases">
        <authorList>
            <person name="Khare M."/>
        </authorList>
    </citation>
    <scope>NUCLEOTIDE SEQUENCE [LARGE SCALE GENOMIC DNA]</scope>
    <source>
        <strain evidence="1 4">P8776</strain>
    </source>
</reference>
<organism evidence="2 3">
    <name type="scientific">Corynebacterium sanguinis</name>
    <dbReference type="NCBI Taxonomy" id="2594913"/>
    <lineage>
        <taxon>Bacteria</taxon>
        <taxon>Bacillati</taxon>
        <taxon>Actinomycetota</taxon>
        <taxon>Actinomycetes</taxon>
        <taxon>Mycobacteriales</taxon>
        <taxon>Corynebacteriaceae</taxon>
        <taxon>Corynebacterium</taxon>
    </lineage>
</organism>
<dbReference type="GO" id="GO:0016740">
    <property type="term" value="F:transferase activity"/>
    <property type="evidence" value="ECO:0007669"/>
    <property type="project" value="UniProtKB-KW"/>
</dbReference>
<dbReference type="Pfam" id="PF08843">
    <property type="entry name" value="AbiEii"/>
    <property type="match status" value="1"/>
</dbReference>
<reference evidence="2 3" key="1">
    <citation type="submission" date="2018-12" db="EMBL/GenBank/DDBJ databases">
        <title>Corynebacterium sanguinis sp. nov., a clinically-associated and environmental corynebacterium.</title>
        <authorList>
            <person name="Gonzales-Siles L."/>
            <person name="Jaen-Luchoro D."/>
            <person name="Cardew S."/>
            <person name="Inganas E."/>
            <person name="Ohlen M."/>
            <person name="Jensie-Markopolous S."/>
            <person name="Pinyeiro-Iglesias B."/>
            <person name="Molin K."/>
            <person name="Skovbjerg S."/>
            <person name="Svensson-Stadler L."/>
            <person name="Funke G."/>
            <person name="Moore E.R.B."/>
        </authorList>
    </citation>
    <scope>NUCLEOTIDE SEQUENCE [LARGE SCALE GENOMIC DNA]</scope>
    <source>
        <strain evidence="2 3">58734</strain>
    </source>
</reference>
<dbReference type="EMBL" id="RXIR01000008">
    <property type="protein sequence ID" value="TVS28933.1"/>
    <property type="molecule type" value="Genomic_DNA"/>
</dbReference>
<evidence type="ECO:0000313" key="3">
    <source>
        <dbReference type="Proteomes" id="UP000336646"/>
    </source>
</evidence>
<dbReference type="RefSeq" id="WP_006839156.1">
    <property type="nucleotide sequence ID" value="NZ_JACEOR010000341.1"/>
</dbReference>
<dbReference type="InterPro" id="IPR014942">
    <property type="entry name" value="AbiEii"/>
</dbReference>
<dbReference type="Proteomes" id="UP000580709">
    <property type="component" value="Unassembled WGS sequence"/>
</dbReference>
<dbReference type="EMBL" id="JACEOR010000341">
    <property type="protein sequence ID" value="MBA4505313.1"/>
    <property type="molecule type" value="Genomic_DNA"/>
</dbReference>
<evidence type="ECO:0000313" key="1">
    <source>
        <dbReference type="EMBL" id="MBA4505313.1"/>
    </source>
</evidence>
<dbReference type="Proteomes" id="UP000336646">
    <property type="component" value="Unassembled WGS sequence"/>
</dbReference>
<evidence type="ECO:0000313" key="2">
    <source>
        <dbReference type="EMBL" id="TVS28933.1"/>
    </source>
</evidence>
<keyword evidence="1" id="KW-0808">Transferase</keyword>
<evidence type="ECO:0000313" key="4">
    <source>
        <dbReference type="Proteomes" id="UP000580709"/>
    </source>
</evidence>
<gene>
    <name evidence="2" type="ORF">EKI59_05045</name>
    <name evidence="1" type="ORF">H0H28_08285</name>
</gene>
<dbReference type="OrthoDB" id="4084402at2"/>
<accession>A0A6C1U2E4</accession>
<sequence length="309" mass="34343">MTKKPLKTTKTHGQIIAVLKKEAKHLGKNPNDVYNQFFRETFLRELMRQTSGWVLKGGSNIYCRIPGARHTRDLDLYRQVDPTSATGAADALIAAMDGCQVGPYTFRLRRPDKQGKTGAIDSERVDVTITYGVNSRLIHFGVDVSGDLEVTGAVEALTVEASYEVDTELLPASFRVYSYPVASQLADKVCAMYERHGTTPPGRASTRYHDLYDIALIASELTVAAVNLRDALDTQCRVRSIILPKRLLPPDEKWEAQYTTKAKTFTGARDNLRNFGEALRIASLLLDPILGDDPDVALGEWDPATLTWR</sequence>
<name>A0A6C1U2E4_9CORY</name>
<keyword evidence="4" id="KW-1185">Reference proteome</keyword>
<comment type="caution">
    <text evidence="2">The sequence shown here is derived from an EMBL/GenBank/DDBJ whole genome shotgun (WGS) entry which is preliminary data.</text>
</comment>